<dbReference type="InterPro" id="IPR007248">
    <property type="entry name" value="Mpv17_PMP22"/>
</dbReference>
<protein>
    <recommendedName>
        <fullName evidence="9">Protein sym1</fullName>
    </recommendedName>
</protein>
<feature type="transmembrane region" description="Helical" evidence="6">
    <location>
        <begin position="215"/>
        <end position="237"/>
    </location>
</feature>
<evidence type="ECO:0000256" key="3">
    <source>
        <dbReference type="ARBA" id="ARBA00022692"/>
    </source>
</evidence>
<accession>A0AAV5QP11</accession>
<keyword evidence="5 6" id="KW-0472">Membrane</keyword>
<evidence type="ECO:0000313" key="7">
    <source>
        <dbReference type="EMBL" id="GMM36552.1"/>
    </source>
</evidence>
<evidence type="ECO:0008006" key="9">
    <source>
        <dbReference type="Google" id="ProtNLM"/>
    </source>
</evidence>
<comment type="similarity">
    <text evidence="2 6">Belongs to the peroxisomal membrane protein PXMP2/4 family.</text>
</comment>
<comment type="caution">
    <text evidence="7">The sequence shown here is derived from an EMBL/GenBank/DDBJ whole genome shotgun (WGS) entry which is preliminary data.</text>
</comment>
<evidence type="ECO:0000256" key="2">
    <source>
        <dbReference type="ARBA" id="ARBA00006824"/>
    </source>
</evidence>
<dbReference type="RefSeq" id="XP_064853548.1">
    <property type="nucleotide sequence ID" value="XM_064997476.1"/>
</dbReference>
<evidence type="ECO:0000256" key="1">
    <source>
        <dbReference type="ARBA" id="ARBA00004141"/>
    </source>
</evidence>
<dbReference type="Pfam" id="PF04117">
    <property type="entry name" value="Mpv17_PMP22"/>
    <property type="match status" value="1"/>
</dbReference>
<keyword evidence="4 6" id="KW-1133">Transmembrane helix</keyword>
<evidence type="ECO:0000313" key="8">
    <source>
        <dbReference type="Proteomes" id="UP001360560"/>
    </source>
</evidence>
<evidence type="ECO:0000256" key="5">
    <source>
        <dbReference type="ARBA" id="ARBA00023136"/>
    </source>
</evidence>
<feature type="transmembrane region" description="Helical" evidence="6">
    <location>
        <begin position="152"/>
        <end position="174"/>
    </location>
</feature>
<reference evidence="7 8" key="1">
    <citation type="journal article" date="2023" name="Elife">
        <title>Identification of key yeast species and microbe-microbe interactions impacting larval growth of Drosophila in the wild.</title>
        <authorList>
            <person name="Mure A."/>
            <person name="Sugiura Y."/>
            <person name="Maeda R."/>
            <person name="Honda K."/>
            <person name="Sakurai N."/>
            <person name="Takahashi Y."/>
            <person name="Watada M."/>
            <person name="Katoh T."/>
            <person name="Gotoh A."/>
            <person name="Gotoh Y."/>
            <person name="Taniguchi I."/>
            <person name="Nakamura K."/>
            <person name="Hayashi T."/>
            <person name="Katayama T."/>
            <person name="Uemura T."/>
            <person name="Hattori Y."/>
        </authorList>
    </citation>
    <scope>NUCLEOTIDE SEQUENCE [LARGE SCALE GENOMIC DNA]</scope>
    <source>
        <strain evidence="7 8">SC-9</strain>
    </source>
</reference>
<feature type="transmembrane region" description="Helical" evidence="6">
    <location>
        <begin position="90"/>
        <end position="107"/>
    </location>
</feature>
<keyword evidence="8" id="KW-1185">Reference proteome</keyword>
<proteinExistence type="inferred from homology"/>
<dbReference type="Proteomes" id="UP001360560">
    <property type="component" value="Unassembled WGS sequence"/>
</dbReference>
<evidence type="ECO:0000256" key="4">
    <source>
        <dbReference type="ARBA" id="ARBA00022989"/>
    </source>
</evidence>
<dbReference type="EMBL" id="BTFZ01000011">
    <property type="protein sequence ID" value="GMM36552.1"/>
    <property type="molecule type" value="Genomic_DNA"/>
</dbReference>
<dbReference type="GO" id="GO:0005778">
    <property type="term" value="C:peroxisomal membrane"/>
    <property type="evidence" value="ECO:0007669"/>
    <property type="project" value="TreeGrafter"/>
</dbReference>
<feature type="transmembrane region" description="Helical" evidence="6">
    <location>
        <begin position="186"/>
        <end position="203"/>
    </location>
</feature>
<dbReference type="PANTHER" id="PTHR11266:SF80">
    <property type="entry name" value="PEROXISOMAL MEMBRANE PROTEIN 2"/>
    <property type="match status" value="1"/>
</dbReference>
<feature type="transmembrane region" description="Helical" evidence="6">
    <location>
        <begin position="119"/>
        <end position="140"/>
    </location>
</feature>
<keyword evidence="3 6" id="KW-0812">Transmembrane</keyword>
<comment type="subcellular location">
    <subcellularLocation>
        <location evidence="1">Membrane</location>
        <topology evidence="1">Multi-pass membrane protein</topology>
    </subcellularLocation>
</comment>
<evidence type="ECO:0000256" key="6">
    <source>
        <dbReference type="RuleBase" id="RU363053"/>
    </source>
</evidence>
<sequence length="263" mass="29726">MSTSNKKFDGPIELDTLDIATPNDAGSPYAKTTFQPYSPIIDNNPSGFASISGQLSNANQPDIEFSMISGTAAANAINISTPTHRRHQRILFVSILFSLSGLTYMIHYYENLKIEYPPLAIIVIIGSLSSVIAQLINQFYRRHYSLSHVAKFLIWGCINGVLTSLWIDMLFVQFDHTVARVMVDQLIGSPFFQLVFLVLNAIWDNNNDIRTYLRVNYLKSLKLSYLIWPCFSILSFSILPPEFIFPCNCLVNLIWNVILSFIA</sequence>
<gene>
    <name evidence="7" type="ORF">DASC09_038770</name>
</gene>
<dbReference type="GeneID" id="90074527"/>
<name>A0AAV5QP11_9ASCO</name>
<organism evidence="7 8">
    <name type="scientific">Saccharomycopsis crataegensis</name>
    <dbReference type="NCBI Taxonomy" id="43959"/>
    <lineage>
        <taxon>Eukaryota</taxon>
        <taxon>Fungi</taxon>
        <taxon>Dikarya</taxon>
        <taxon>Ascomycota</taxon>
        <taxon>Saccharomycotina</taxon>
        <taxon>Saccharomycetes</taxon>
        <taxon>Saccharomycopsidaceae</taxon>
        <taxon>Saccharomycopsis</taxon>
    </lineage>
</organism>
<dbReference type="PANTHER" id="PTHR11266">
    <property type="entry name" value="PEROXISOMAL MEMBRANE PROTEIN 2, PXMP2 MPV17"/>
    <property type="match status" value="1"/>
</dbReference>
<dbReference type="AlphaFoldDB" id="A0AAV5QP11"/>